<gene>
    <name evidence="3" type="ORF">ASZ90_012566</name>
</gene>
<accession>A0A0W8FA31</accession>
<protein>
    <submittedName>
        <fullName evidence="3">Transcriptional repressor</fullName>
    </submittedName>
</protein>
<reference evidence="3" key="1">
    <citation type="journal article" date="2015" name="Proc. Natl. Acad. Sci. U.S.A.">
        <title>Networks of energetic and metabolic interactions define dynamics in microbial communities.</title>
        <authorList>
            <person name="Embree M."/>
            <person name="Liu J.K."/>
            <person name="Al-Bassam M.M."/>
            <person name="Zengler K."/>
        </authorList>
    </citation>
    <scope>NUCLEOTIDE SEQUENCE</scope>
</reference>
<evidence type="ECO:0000259" key="1">
    <source>
        <dbReference type="Pfam" id="PF01995"/>
    </source>
</evidence>
<evidence type="ECO:0000313" key="3">
    <source>
        <dbReference type="EMBL" id="KUG17723.1"/>
    </source>
</evidence>
<feature type="domain" description="NrpR regulatory" evidence="1">
    <location>
        <begin position="89"/>
        <end position="327"/>
    </location>
</feature>
<evidence type="ECO:0000259" key="2">
    <source>
        <dbReference type="Pfam" id="PF08461"/>
    </source>
</evidence>
<dbReference type="Gene3D" id="3.30.70.1360">
    <property type="entry name" value="mj0159-like"/>
    <property type="match status" value="2"/>
</dbReference>
<sequence>MKLLTKNHMSQRRLIEILRVIEGAGIPVGARAISDILCSRGYDLGERAVRYNLKILDELGFTRKKGYSGRVITSLGSRELSDALIDDRIGFVNTRIEEYMYKSNFDPCSGQGQVIANTSIVDKADAEEVLDMLGRAFDQGYTISRRVLILDEGDAISTLEVPAGSLGLATVCSITMDGILMKKGIAVLTSFAGLAKIKEKQPIEFTDLIAYAGSSLDPVKVFMGRKVTSVANAIRLGSGRVLANVREIPVAAAGHALELLEASRSAGFGGLIKVGGPAEPILGCPVAAGKIGIAFYAGVNGTVAAEEMGARMKTLPISMLVDYSRMTDLDRP</sequence>
<name>A0A0W8FA31_9ZZZZ</name>
<dbReference type="InterPro" id="IPR002846">
    <property type="entry name" value="NRD"/>
</dbReference>
<dbReference type="InterPro" id="IPR013668">
    <property type="entry name" value="RNase_R_HTH_12"/>
</dbReference>
<dbReference type="PANTHER" id="PTHR41964:SF1">
    <property type="entry name" value="GLOBAL NITROGEN REGULATOR NRPR"/>
    <property type="match status" value="1"/>
</dbReference>
<comment type="caution">
    <text evidence="3">The sequence shown here is derived from an EMBL/GenBank/DDBJ whole genome shotgun (WGS) entry which is preliminary data.</text>
</comment>
<dbReference type="InterPro" id="IPR036984">
    <property type="entry name" value="NrpR_dom_sf"/>
</dbReference>
<organism evidence="3">
    <name type="scientific">hydrocarbon metagenome</name>
    <dbReference type="NCBI Taxonomy" id="938273"/>
    <lineage>
        <taxon>unclassified sequences</taxon>
        <taxon>metagenomes</taxon>
        <taxon>ecological metagenomes</taxon>
    </lineage>
</organism>
<dbReference type="AlphaFoldDB" id="A0A0W8FA31"/>
<dbReference type="PANTHER" id="PTHR41964">
    <property type="entry name" value="GLOBAL NITROGEN REGULATOR NRPR"/>
    <property type="match status" value="1"/>
</dbReference>
<proteinExistence type="predicted"/>
<dbReference type="Pfam" id="PF08461">
    <property type="entry name" value="WHD_RNase_R"/>
    <property type="match status" value="1"/>
</dbReference>
<dbReference type="Pfam" id="PF01995">
    <property type="entry name" value="NRD1_2"/>
    <property type="match status" value="1"/>
</dbReference>
<feature type="domain" description="Ribonuclease R winged-helix" evidence="2">
    <location>
        <begin position="15"/>
        <end position="80"/>
    </location>
</feature>
<dbReference type="EMBL" id="LNQE01001424">
    <property type="protein sequence ID" value="KUG17723.1"/>
    <property type="molecule type" value="Genomic_DNA"/>
</dbReference>
<dbReference type="InterPro" id="IPR038982">
    <property type="entry name" value="NrpR"/>
</dbReference>